<gene>
    <name evidence="1" type="ORF">ALC62_06896</name>
</gene>
<dbReference type="PANTHER" id="PTHR45749:SF33">
    <property type="entry name" value="ZINC FINGER MYM-TYPE PROTEIN 1"/>
    <property type="match status" value="1"/>
</dbReference>
<reference evidence="1 2" key="1">
    <citation type="submission" date="2016-03" db="EMBL/GenBank/DDBJ databases">
        <title>Cyphomyrmex costatus WGS genome.</title>
        <authorList>
            <person name="Nygaard S."/>
            <person name="Hu H."/>
            <person name="Boomsma J."/>
            <person name="Zhang G."/>
        </authorList>
    </citation>
    <scope>NUCLEOTIDE SEQUENCE [LARGE SCALE GENOMIC DNA]</scope>
    <source>
        <strain evidence="1">MS0001</strain>
        <tissue evidence="1">Whole body</tissue>
    </source>
</reference>
<dbReference type="PANTHER" id="PTHR45749">
    <property type="match status" value="1"/>
</dbReference>
<organism evidence="1 2">
    <name type="scientific">Cyphomyrmex costatus</name>
    <dbReference type="NCBI Taxonomy" id="456900"/>
    <lineage>
        <taxon>Eukaryota</taxon>
        <taxon>Metazoa</taxon>
        <taxon>Ecdysozoa</taxon>
        <taxon>Arthropoda</taxon>
        <taxon>Hexapoda</taxon>
        <taxon>Insecta</taxon>
        <taxon>Pterygota</taxon>
        <taxon>Neoptera</taxon>
        <taxon>Endopterygota</taxon>
        <taxon>Hymenoptera</taxon>
        <taxon>Apocrita</taxon>
        <taxon>Aculeata</taxon>
        <taxon>Formicoidea</taxon>
        <taxon>Formicidae</taxon>
        <taxon>Myrmicinae</taxon>
        <taxon>Cyphomyrmex</taxon>
    </lineage>
</organism>
<evidence type="ECO:0008006" key="3">
    <source>
        <dbReference type="Google" id="ProtNLM"/>
    </source>
</evidence>
<keyword evidence="2" id="KW-1185">Reference proteome</keyword>
<protein>
    <recommendedName>
        <fullName evidence="3">HAT C-terminal dimerisation domain-containing protein</fullName>
    </recommendedName>
</protein>
<dbReference type="EMBL" id="KQ977501">
    <property type="protein sequence ID" value="KYN02287.1"/>
    <property type="molecule type" value="Genomic_DNA"/>
</dbReference>
<dbReference type="Proteomes" id="UP000078542">
    <property type="component" value="Unassembled WGS sequence"/>
</dbReference>
<dbReference type="AlphaFoldDB" id="A0A151IIA3"/>
<sequence length="249" mass="28698">MEDLEMIQFDVKTAFLHENSKYYSLIVDATLDSAHVEQTTFILRYLHLNSEEGVDSAECFSKAITFFGIVQKYYAIFSSNPGRWSLFISEQCYSKIGQKLHLRAGVYPTRWFARIDAVKPCANHLPKLQSSLRFFFLWKFTTLEEENAQIDVNNFVEKYAVNVSKELIDEIIHLKHIYEANFEADLSSFNLLNAITSDKLETLFSNICVALRIFCTLPVSVANGKRSFSVLFGIKNFRRSCSIQIRVKP</sequence>
<dbReference type="STRING" id="456900.A0A151IIA3"/>
<evidence type="ECO:0000313" key="2">
    <source>
        <dbReference type="Proteomes" id="UP000078542"/>
    </source>
</evidence>
<accession>A0A151IIA3</accession>
<name>A0A151IIA3_9HYME</name>
<evidence type="ECO:0000313" key="1">
    <source>
        <dbReference type="EMBL" id="KYN02287.1"/>
    </source>
</evidence>
<proteinExistence type="predicted"/>